<comment type="domain">
    <text evidence="6">Has three domains with a flexible linker between the domains II and III and assumes an 'L' shape. Domain III is highly mobile and contacts RuvB.</text>
</comment>
<dbReference type="InterPro" id="IPR012340">
    <property type="entry name" value="NA-bd_OB-fold"/>
</dbReference>
<dbReference type="Gene3D" id="2.40.50.140">
    <property type="entry name" value="Nucleic acid-binding proteins"/>
    <property type="match status" value="1"/>
</dbReference>
<evidence type="ECO:0000256" key="2">
    <source>
        <dbReference type="ARBA" id="ARBA00022763"/>
    </source>
</evidence>
<dbReference type="CDD" id="cd14332">
    <property type="entry name" value="UBA_RuvA_C"/>
    <property type="match status" value="1"/>
</dbReference>
<dbReference type="GO" id="GO:0003678">
    <property type="term" value="F:DNA helicase activity"/>
    <property type="evidence" value="ECO:0007669"/>
    <property type="project" value="UniProtKB-EC"/>
</dbReference>
<keyword evidence="3 6" id="KW-0238">DNA-binding</keyword>
<dbReference type="InterPro" id="IPR003583">
    <property type="entry name" value="Hlx-hairpin-Hlx_DNA-bd_motif"/>
</dbReference>
<feature type="domain" description="Helix-hairpin-helix DNA-binding motif class 1" evidence="7">
    <location>
        <begin position="107"/>
        <end position="126"/>
    </location>
</feature>
<dbReference type="InterPro" id="IPR011114">
    <property type="entry name" value="RuvA_C"/>
</dbReference>
<dbReference type="RefSeq" id="WP_282334141.1">
    <property type="nucleotide sequence ID" value="NZ_JASBRG010000005.1"/>
</dbReference>
<keyword evidence="8" id="KW-0378">Hydrolase</keyword>
<dbReference type="NCBIfam" id="TIGR00084">
    <property type="entry name" value="ruvA"/>
    <property type="match status" value="1"/>
</dbReference>
<evidence type="ECO:0000259" key="7">
    <source>
        <dbReference type="SMART" id="SM00278"/>
    </source>
</evidence>
<accession>A0ABT6RC51</accession>
<proteinExistence type="inferred from homology"/>
<dbReference type="SUPFAM" id="SSF47781">
    <property type="entry name" value="RuvA domain 2-like"/>
    <property type="match status" value="1"/>
</dbReference>
<comment type="subunit">
    <text evidence="6">Homotetramer. Forms an RuvA(8)-RuvB(12)-Holliday junction (HJ) complex. HJ DNA is sandwiched between 2 RuvA tetramers; dsDNA enters through RuvA and exits via RuvB. An RuvB hexamer assembles on each DNA strand where it exits the tetramer. Each RuvB hexamer is contacted by two RuvA subunits (via domain III) on 2 adjacent RuvB subunits; this complex drives branch migration. In the full resolvosome a probable DNA-RuvA(4)-RuvB(12)-RuvC(2) complex forms which resolves the HJ.</text>
</comment>
<dbReference type="Gene3D" id="1.10.8.10">
    <property type="entry name" value="DNA helicase RuvA subunit, C-terminal domain"/>
    <property type="match status" value="1"/>
</dbReference>
<gene>
    <name evidence="6 8" type="primary">ruvA</name>
    <name evidence="8" type="ORF">QJ048_09680</name>
</gene>
<dbReference type="Pfam" id="PF07499">
    <property type="entry name" value="RuvA_C"/>
    <property type="match status" value="1"/>
</dbReference>
<feature type="domain" description="Helix-hairpin-helix DNA-binding motif class 1" evidence="7">
    <location>
        <begin position="72"/>
        <end position="91"/>
    </location>
</feature>
<evidence type="ECO:0000256" key="6">
    <source>
        <dbReference type="HAMAP-Rule" id="MF_00031"/>
    </source>
</evidence>
<keyword evidence="9" id="KW-1185">Reference proteome</keyword>
<dbReference type="Gene3D" id="1.10.150.20">
    <property type="entry name" value="5' to 3' exonuclease, C-terminal subdomain"/>
    <property type="match status" value="1"/>
</dbReference>
<comment type="caution">
    <text evidence="8">The sequence shown here is derived from an EMBL/GenBank/DDBJ whole genome shotgun (WGS) entry which is preliminary data.</text>
</comment>
<keyword evidence="1 6" id="KW-0963">Cytoplasm</keyword>
<evidence type="ECO:0000313" key="8">
    <source>
        <dbReference type="EMBL" id="MDI3320041.1"/>
    </source>
</evidence>
<dbReference type="GO" id="GO:0016787">
    <property type="term" value="F:hydrolase activity"/>
    <property type="evidence" value="ECO:0007669"/>
    <property type="project" value="UniProtKB-KW"/>
</dbReference>
<evidence type="ECO:0000313" key="9">
    <source>
        <dbReference type="Proteomes" id="UP001226434"/>
    </source>
</evidence>
<dbReference type="InterPro" id="IPR013849">
    <property type="entry name" value="DNA_helicase_Holl-junc_RuvA_I"/>
</dbReference>
<keyword evidence="5 6" id="KW-0234">DNA repair</keyword>
<dbReference type="Pfam" id="PF14520">
    <property type="entry name" value="HHH_5"/>
    <property type="match status" value="1"/>
</dbReference>
<comment type="function">
    <text evidence="6">The RuvA-RuvB-RuvC complex processes Holliday junction (HJ) DNA during genetic recombination and DNA repair, while the RuvA-RuvB complex plays an important role in the rescue of blocked DNA replication forks via replication fork reversal (RFR). RuvA specifically binds to HJ cruciform DNA, conferring on it an open structure. The RuvB hexamer acts as an ATP-dependent pump, pulling dsDNA into and through the RuvAB complex. HJ branch migration allows RuvC to scan DNA until it finds its consensus sequence, where it cleaves and resolves the cruciform DNA.</text>
</comment>
<organism evidence="8 9">
    <name type="scientific">Pinibacter soli</name>
    <dbReference type="NCBI Taxonomy" id="3044211"/>
    <lineage>
        <taxon>Bacteria</taxon>
        <taxon>Pseudomonadati</taxon>
        <taxon>Bacteroidota</taxon>
        <taxon>Chitinophagia</taxon>
        <taxon>Chitinophagales</taxon>
        <taxon>Chitinophagaceae</taxon>
        <taxon>Pinibacter</taxon>
    </lineage>
</organism>
<dbReference type="InterPro" id="IPR010994">
    <property type="entry name" value="RuvA_2-like"/>
</dbReference>
<dbReference type="Proteomes" id="UP001226434">
    <property type="component" value="Unassembled WGS sequence"/>
</dbReference>
<comment type="caution">
    <text evidence="6">Lacks conserved residue(s) required for the propagation of feature annotation.</text>
</comment>
<dbReference type="SUPFAM" id="SSF46929">
    <property type="entry name" value="DNA helicase RuvA subunit, C-terminal domain"/>
    <property type="match status" value="1"/>
</dbReference>
<keyword evidence="2 6" id="KW-0227">DNA damage</keyword>
<reference evidence="8 9" key="1">
    <citation type="submission" date="2023-05" db="EMBL/GenBank/DDBJ databases">
        <title>Genome sequence of Pinibacter sp. MAH-24.</title>
        <authorList>
            <person name="Huq M.A."/>
        </authorList>
    </citation>
    <scope>NUCLEOTIDE SEQUENCE [LARGE SCALE GENOMIC DNA]</scope>
    <source>
        <strain evidence="8 9">MAH-24</strain>
    </source>
</reference>
<dbReference type="SUPFAM" id="SSF50249">
    <property type="entry name" value="Nucleic acid-binding proteins"/>
    <property type="match status" value="1"/>
</dbReference>
<keyword evidence="4 6" id="KW-0233">DNA recombination</keyword>
<name>A0ABT6RC51_9BACT</name>
<comment type="similarity">
    <text evidence="6">Belongs to the RuvA family.</text>
</comment>
<evidence type="ECO:0000256" key="5">
    <source>
        <dbReference type="ARBA" id="ARBA00023204"/>
    </source>
</evidence>
<dbReference type="EMBL" id="JASBRG010000005">
    <property type="protein sequence ID" value="MDI3320041.1"/>
    <property type="molecule type" value="Genomic_DNA"/>
</dbReference>
<protein>
    <recommendedName>
        <fullName evidence="6">Holliday junction branch migration complex subunit RuvA</fullName>
    </recommendedName>
</protein>
<dbReference type="InterPro" id="IPR036267">
    <property type="entry name" value="RuvA_C_sf"/>
</dbReference>
<evidence type="ECO:0000256" key="1">
    <source>
        <dbReference type="ARBA" id="ARBA00022490"/>
    </source>
</evidence>
<feature type="region of interest" description="Domain III" evidence="6">
    <location>
        <begin position="145"/>
        <end position="196"/>
    </location>
</feature>
<dbReference type="HAMAP" id="MF_00031">
    <property type="entry name" value="DNA_HJ_migration_RuvA"/>
    <property type="match status" value="1"/>
</dbReference>
<sequence>MIAYVKGDFVYKTPAVVHVDVHGVGYEVLISLNTFSSIEPLDKGLLHTFLHIREDAHILYGFYEVAEKELFIQLISVSGVGAGTARMMLSSMRPEEIVRAIVNGNAKQLEGIKGIGKKSAERIILELRDKLNKQSLAASVNILNTANNSLETDALNALVALGISRPNAELAVKKVIAAESGLEKIEDIIKKALKTL</sequence>
<evidence type="ECO:0000256" key="3">
    <source>
        <dbReference type="ARBA" id="ARBA00023125"/>
    </source>
</evidence>
<comment type="subcellular location">
    <subcellularLocation>
        <location evidence="6">Cytoplasm</location>
    </subcellularLocation>
</comment>
<dbReference type="InterPro" id="IPR000085">
    <property type="entry name" value="RuvA"/>
</dbReference>
<evidence type="ECO:0000256" key="4">
    <source>
        <dbReference type="ARBA" id="ARBA00023172"/>
    </source>
</evidence>
<dbReference type="Pfam" id="PF01330">
    <property type="entry name" value="RuvA_N"/>
    <property type="match status" value="1"/>
</dbReference>
<dbReference type="SMART" id="SM00278">
    <property type="entry name" value="HhH1"/>
    <property type="match status" value="2"/>
</dbReference>